<sequence>MIGARAPFLEIGNGEAYDMLLQNGFVYDSSICIDYVNKTDKLPFFPYTLDYGLGVDCTVPSCPDRGHRGLWLVPLNSYYMTTASAGDGSRTIVSSCAMPDTCSPKPTTDAETLDFLRSNFERYYHSNRAPFPVFIHETWLWTPGRRQGYLSFVDWLLTLDDVFIVTVAEVVRFMKDPKPIGEYVQVDCSKALEFKRCPEVHACSFPDSPIKEARHLVGCRPCPQRYPWLWDVVRTVKHDVSYEVSEKRNFCAGCVILICLAIIVCLAYFSAKPLARGNKTHTL</sequence>
<dbReference type="EMBL" id="GHWJ01005019">
    <property type="protein sequence ID" value="NOV37756.1"/>
    <property type="molecule type" value="Transcribed_RNA"/>
</dbReference>
<proteinExistence type="predicted"/>
<keyword evidence="1" id="KW-0472">Membrane</keyword>
<dbReference type="OrthoDB" id="504708at2759"/>
<organism evidence="2">
    <name type="scientific">Rhipicephalus microplus</name>
    <name type="common">Cattle tick</name>
    <name type="synonym">Boophilus microplus</name>
    <dbReference type="NCBI Taxonomy" id="6941"/>
    <lineage>
        <taxon>Eukaryota</taxon>
        <taxon>Metazoa</taxon>
        <taxon>Ecdysozoa</taxon>
        <taxon>Arthropoda</taxon>
        <taxon>Chelicerata</taxon>
        <taxon>Arachnida</taxon>
        <taxon>Acari</taxon>
        <taxon>Parasitiformes</taxon>
        <taxon>Ixodida</taxon>
        <taxon>Ixodoidea</taxon>
        <taxon>Ixodidae</taxon>
        <taxon>Rhipicephalinae</taxon>
        <taxon>Rhipicephalus</taxon>
        <taxon>Boophilus</taxon>
    </lineage>
</organism>
<dbReference type="Gene3D" id="3.20.20.370">
    <property type="entry name" value="Glycoside hydrolase/deacetylase"/>
    <property type="match status" value="1"/>
</dbReference>
<evidence type="ECO:0000313" key="2">
    <source>
        <dbReference type="EMBL" id="NOV37756.1"/>
    </source>
</evidence>
<keyword evidence="1" id="KW-1133">Transmembrane helix</keyword>
<dbReference type="PANTHER" id="PTHR45985:SF8">
    <property type="entry name" value="CHITIN DEACETYLASE-LIKE 9, ISOFORM A"/>
    <property type="match status" value="1"/>
</dbReference>
<dbReference type="GO" id="GO:0005975">
    <property type="term" value="P:carbohydrate metabolic process"/>
    <property type="evidence" value="ECO:0007669"/>
    <property type="project" value="InterPro"/>
</dbReference>
<reference evidence="2" key="1">
    <citation type="submission" date="2019-09" db="EMBL/GenBank/DDBJ databases">
        <title>Organ-specific transcriptomic study of the physiology of the cattle tick, Rhipicephalus microplus.</title>
        <authorList>
            <person name="Tirloni L."/>
            <person name="Braz G."/>
            <person name="Gandara A.C.P."/>
            <person name="Sabadin G.A."/>
            <person name="da Silva R.M."/>
            <person name="Guizzo M.G."/>
            <person name="Machado J.A."/>
            <person name="Costa E.P."/>
            <person name="Gomes H.F."/>
            <person name="Moraes J."/>
            <person name="Mota M.B.S."/>
            <person name="Mesquita R.D."/>
            <person name="Alvarenga P.H."/>
            <person name="Alves F."/>
            <person name="Seixas A."/>
            <person name="da Fonseca R.N."/>
            <person name="Fogaca A."/>
            <person name="Logullo C."/>
            <person name="Tanaka A."/>
            <person name="Daffre S."/>
            <person name="Termignoni C."/>
            <person name="Vaz I.S.Jr."/>
            <person name="Oliveira P.L."/>
            <person name="Ribeiro J.M."/>
        </authorList>
    </citation>
    <scope>NUCLEOTIDE SEQUENCE</scope>
    <source>
        <strain evidence="2">Porto Alegre</strain>
    </source>
</reference>
<evidence type="ECO:0000256" key="1">
    <source>
        <dbReference type="SAM" id="Phobius"/>
    </source>
</evidence>
<accession>A0A6M2CVZ4</accession>
<dbReference type="SUPFAM" id="SSF88713">
    <property type="entry name" value="Glycoside hydrolase/deacetylase"/>
    <property type="match status" value="1"/>
</dbReference>
<dbReference type="InterPro" id="IPR052740">
    <property type="entry name" value="CE4"/>
</dbReference>
<dbReference type="VEuPathDB" id="VectorBase:LOC119163546"/>
<dbReference type="AlphaFoldDB" id="A0A6M2CVZ4"/>
<dbReference type="InterPro" id="IPR011330">
    <property type="entry name" value="Glyco_hydro/deAcase_b/a-brl"/>
</dbReference>
<feature type="transmembrane region" description="Helical" evidence="1">
    <location>
        <begin position="250"/>
        <end position="271"/>
    </location>
</feature>
<protein>
    <submittedName>
        <fullName evidence="2">Putative peritrophic membrane chitin binding protein</fullName>
    </submittedName>
</protein>
<keyword evidence="1" id="KW-0812">Transmembrane</keyword>
<name>A0A6M2CVZ4_RHIMP</name>
<dbReference type="PANTHER" id="PTHR45985">
    <property type="match status" value="1"/>
</dbReference>